<keyword evidence="1" id="KW-0472">Membrane</keyword>
<dbReference type="KEGG" id="spap:H3Z74_15145"/>
<sequence length="103" mass="11286">MLTTTPYLRLAFALTLAATLAACAHQVPAAVAPTAPGFLLGLWHGFIFPVAWVLSLFMPDVAVYAVPNNGGWYDFGYFLGIVVFGVGSHRGSRRIYVDRRRSR</sequence>
<proteinExistence type="predicted"/>
<evidence type="ECO:0000256" key="2">
    <source>
        <dbReference type="SAM" id="SignalP"/>
    </source>
</evidence>
<name>A0A7H0LEK0_9SPHN</name>
<feature type="signal peptide" evidence="2">
    <location>
        <begin position="1"/>
        <end position="29"/>
    </location>
</feature>
<protein>
    <recommendedName>
        <fullName evidence="5">Lipoprotein</fullName>
    </recommendedName>
</protein>
<keyword evidence="4" id="KW-1185">Reference proteome</keyword>
<evidence type="ECO:0000256" key="1">
    <source>
        <dbReference type="SAM" id="Phobius"/>
    </source>
</evidence>
<dbReference type="EMBL" id="CP061038">
    <property type="protein sequence ID" value="QNQ08103.1"/>
    <property type="molecule type" value="Genomic_DNA"/>
</dbReference>
<accession>A0A7H0LEK0</accession>
<feature type="transmembrane region" description="Helical" evidence="1">
    <location>
        <begin position="39"/>
        <end position="58"/>
    </location>
</feature>
<evidence type="ECO:0000313" key="3">
    <source>
        <dbReference type="EMBL" id="QNQ08103.1"/>
    </source>
</evidence>
<keyword evidence="2" id="KW-0732">Signal</keyword>
<reference evidence="3 4" key="1">
    <citation type="submission" date="2020-09" db="EMBL/GenBank/DDBJ databases">
        <title>Sphingomonas sp., a new species isolated from pork steak.</title>
        <authorList>
            <person name="Heidler von Heilborn D."/>
        </authorList>
    </citation>
    <scope>NUCLEOTIDE SEQUENCE [LARGE SCALE GENOMIC DNA]</scope>
    <source>
        <strain evidence="4">S8-3T</strain>
    </source>
</reference>
<dbReference type="RefSeq" id="WP_187760433.1">
    <property type="nucleotide sequence ID" value="NZ_CP061038.1"/>
</dbReference>
<evidence type="ECO:0000313" key="4">
    <source>
        <dbReference type="Proteomes" id="UP000516148"/>
    </source>
</evidence>
<keyword evidence="1" id="KW-0812">Transmembrane</keyword>
<feature type="chain" id="PRO_5028992294" description="Lipoprotein" evidence="2">
    <location>
        <begin position="30"/>
        <end position="103"/>
    </location>
</feature>
<dbReference type="AlphaFoldDB" id="A0A7H0LEK0"/>
<gene>
    <name evidence="3" type="ORF">H3Z74_15145</name>
</gene>
<organism evidence="3 4">
    <name type="scientific">Sphingomonas alpina</name>
    <dbReference type="NCBI Taxonomy" id="653931"/>
    <lineage>
        <taxon>Bacteria</taxon>
        <taxon>Pseudomonadati</taxon>
        <taxon>Pseudomonadota</taxon>
        <taxon>Alphaproteobacteria</taxon>
        <taxon>Sphingomonadales</taxon>
        <taxon>Sphingomonadaceae</taxon>
        <taxon>Sphingomonas</taxon>
    </lineage>
</organism>
<feature type="transmembrane region" description="Helical" evidence="1">
    <location>
        <begin position="70"/>
        <end position="87"/>
    </location>
</feature>
<evidence type="ECO:0008006" key="5">
    <source>
        <dbReference type="Google" id="ProtNLM"/>
    </source>
</evidence>
<keyword evidence="1" id="KW-1133">Transmembrane helix</keyword>
<dbReference type="Proteomes" id="UP000516148">
    <property type="component" value="Chromosome"/>
</dbReference>